<sequence length="121" mass="13405">MHYLFKAGQRLRTFYILVMLSYLPPFVWKLVTGQGVYQHAYHILLVLLASGVATGTHKASPRLSLFLAASMALCVGILILDALGVRFVMGVSLAALALLVLSLLGYYGAWALALIKRWRRK</sequence>
<evidence type="ECO:0000256" key="1">
    <source>
        <dbReference type="SAM" id="Phobius"/>
    </source>
</evidence>
<evidence type="ECO:0000313" key="3">
    <source>
        <dbReference type="Proteomes" id="UP000286976"/>
    </source>
</evidence>
<reference evidence="2 3" key="1">
    <citation type="journal article" date="2011" name="Front. Microbiol.">
        <title>Genomic signatures of strain selection and enhancement in Bacillus atrophaeus var. globigii, a historical biowarfare simulant.</title>
        <authorList>
            <person name="Gibbons H.S."/>
            <person name="Broomall S.M."/>
            <person name="McNew L.A."/>
            <person name="Daligault H."/>
            <person name="Chapman C."/>
            <person name="Bruce D."/>
            <person name="Karavis M."/>
            <person name="Krepps M."/>
            <person name="McGregor P.A."/>
            <person name="Hong C."/>
            <person name="Park K.H."/>
            <person name="Akmal A."/>
            <person name="Feldman A."/>
            <person name="Lin J.S."/>
            <person name="Chang W.E."/>
            <person name="Higgs B.W."/>
            <person name="Demirev P."/>
            <person name="Lindquist J."/>
            <person name="Liem A."/>
            <person name="Fochler E."/>
            <person name="Read T.D."/>
            <person name="Tapia R."/>
            <person name="Johnson S."/>
            <person name="Bishop-Lilly K.A."/>
            <person name="Detter C."/>
            <person name="Han C."/>
            <person name="Sozhamannan S."/>
            <person name="Rosenzweig C.N."/>
            <person name="Skowronski E.W."/>
        </authorList>
    </citation>
    <scope>NUCLEOTIDE SEQUENCE [LARGE SCALE GENOMIC DNA]</scope>
    <source>
        <strain evidence="2 3">AIT1</strain>
    </source>
</reference>
<evidence type="ECO:0000313" key="2">
    <source>
        <dbReference type="EMBL" id="RUO42706.1"/>
    </source>
</evidence>
<keyword evidence="1" id="KW-0472">Membrane</keyword>
<accession>A0A432X7B1</accession>
<proteinExistence type="predicted"/>
<keyword evidence="3" id="KW-1185">Reference proteome</keyword>
<dbReference type="Proteomes" id="UP000286976">
    <property type="component" value="Unassembled WGS sequence"/>
</dbReference>
<dbReference type="EMBL" id="PIPQ01000002">
    <property type="protein sequence ID" value="RUO42706.1"/>
    <property type="molecule type" value="Genomic_DNA"/>
</dbReference>
<comment type="caution">
    <text evidence="2">The sequence shown here is derived from an EMBL/GenBank/DDBJ whole genome shotgun (WGS) entry which is preliminary data.</text>
</comment>
<name>A0A432X7B1_9GAMM</name>
<feature type="transmembrane region" description="Helical" evidence="1">
    <location>
        <begin position="12"/>
        <end position="31"/>
    </location>
</feature>
<protein>
    <submittedName>
        <fullName evidence="2">Uncharacterized protein</fullName>
    </submittedName>
</protein>
<keyword evidence="1" id="KW-0812">Transmembrane</keyword>
<dbReference type="OrthoDB" id="6402489at2"/>
<organism evidence="2 3">
    <name type="scientific">Aliidiomarina taiwanensis</name>
    <dbReference type="NCBI Taxonomy" id="946228"/>
    <lineage>
        <taxon>Bacteria</taxon>
        <taxon>Pseudomonadati</taxon>
        <taxon>Pseudomonadota</taxon>
        <taxon>Gammaproteobacteria</taxon>
        <taxon>Alteromonadales</taxon>
        <taxon>Idiomarinaceae</taxon>
        <taxon>Aliidiomarina</taxon>
    </lineage>
</organism>
<feature type="transmembrane region" description="Helical" evidence="1">
    <location>
        <begin position="37"/>
        <end position="56"/>
    </location>
</feature>
<feature type="transmembrane region" description="Helical" evidence="1">
    <location>
        <begin position="63"/>
        <end position="85"/>
    </location>
</feature>
<feature type="transmembrane region" description="Helical" evidence="1">
    <location>
        <begin position="91"/>
        <end position="115"/>
    </location>
</feature>
<dbReference type="AlphaFoldDB" id="A0A432X7B1"/>
<dbReference type="RefSeq" id="WP_126756916.1">
    <property type="nucleotide sequence ID" value="NZ_PIPQ01000002.1"/>
</dbReference>
<gene>
    <name evidence="2" type="ORF">CWE15_04640</name>
</gene>
<keyword evidence="1" id="KW-1133">Transmembrane helix</keyword>